<evidence type="ECO:0000313" key="3">
    <source>
        <dbReference type="Proteomes" id="UP001179600"/>
    </source>
</evidence>
<dbReference type="RefSeq" id="WP_272163650.1">
    <property type="nucleotide sequence ID" value="NZ_CP116507.1"/>
</dbReference>
<gene>
    <name evidence="2" type="ORF">PML95_04005</name>
</gene>
<name>A0AAE9XGR6_9ENTE</name>
<feature type="transmembrane region" description="Helical" evidence="1">
    <location>
        <begin position="210"/>
        <end position="234"/>
    </location>
</feature>
<evidence type="ECO:0000313" key="2">
    <source>
        <dbReference type="EMBL" id="WCG23416.1"/>
    </source>
</evidence>
<keyword evidence="1" id="KW-1133">Transmembrane helix</keyword>
<feature type="transmembrane region" description="Helical" evidence="1">
    <location>
        <begin position="132"/>
        <end position="151"/>
    </location>
</feature>
<keyword evidence="1" id="KW-0472">Membrane</keyword>
<dbReference type="EMBL" id="CP116507">
    <property type="protein sequence ID" value="WCG23416.1"/>
    <property type="molecule type" value="Genomic_DNA"/>
</dbReference>
<proteinExistence type="predicted"/>
<organism evidence="2 3">
    <name type="scientific">Vagococcus lutrae</name>
    <dbReference type="NCBI Taxonomy" id="81947"/>
    <lineage>
        <taxon>Bacteria</taxon>
        <taxon>Bacillati</taxon>
        <taxon>Bacillota</taxon>
        <taxon>Bacilli</taxon>
        <taxon>Lactobacillales</taxon>
        <taxon>Enterococcaceae</taxon>
        <taxon>Vagococcus</taxon>
    </lineage>
</organism>
<feature type="transmembrane region" description="Helical" evidence="1">
    <location>
        <begin position="89"/>
        <end position="120"/>
    </location>
</feature>
<feature type="transmembrane region" description="Helical" evidence="1">
    <location>
        <begin position="17"/>
        <end position="36"/>
    </location>
</feature>
<evidence type="ECO:0000256" key="1">
    <source>
        <dbReference type="SAM" id="Phobius"/>
    </source>
</evidence>
<feature type="transmembrane region" description="Helical" evidence="1">
    <location>
        <begin position="48"/>
        <end position="68"/>
    </location>
</feature>
<dbReference type="Proteomes" id="UP001179600">
    <property type="component" value="Chromosome"/>
</dbReference>
<keyword evidence="1" id="KW-0812">Transmembrane</keyword>
<protein>
    <recommendedName>
        <fullName evidence="4">ABC transporter permease</fullName>
    </recommendedName>
</protein>
<dbReference type="AlphaFoldDB" id="A0AAE9XGR6"/>
<sequence>MLNILKSDIFRIIKGKLCFYSITGLILFGIFFGVVRDDTPSLESIQDGLSTASIFVSIFMINIFIIVWGHEFTNRVVNNSLIFGIKRSIYFYSKVLLTFGMTFLFLAVYTCALAITVWITSGGFSLLETLKIFFLQMPLYFVVSLLGVLLFNVIKSGNVASSIFVALILVGEGLISSVISTFFPAANALLDTLLFTNIRQLTDYLNLSGQTLSIIFISALVYGLILYVCSYIVFKERDFK</sequence>
<evidence type="ECO:0008006" key="4">
    <source>
        <dbReference type="Google" id="ProtNLM"/>
    </source>
</evidence>
<reference evidence="2" key="1">
    <citation type="submission" date="2023-01" db="EMBL/GenBank/DDBJ databases">
        <title>Oxazolidinone resistance genes in florfenicol resistant enterococci from beef cattle and veal calves at slaughter.</title>
        <authorList>
            <person name="Biggel M."/>
        </authorList>
    </citation>
    <scope>NUCLEOTIDE SEQUENCE</scope>
    <source>
        <strain evidence="2">K204-1</strain>
    </source>
</reference>
<accession>A0AAE9XGR6</accession>
<feature type="transmembrane region" description="Helical" evidence="1">
    <location>
        <begin position="163"/>
        <end position="190"/>
    </location>
</feature>